<dbReference type="Pfam" id="PF02931">
    <property type="entry name" value="Neur_chan_LBD"/>
    <property type="match status" value="1"/>
</dbReference>
<name>A0A2G8JNX6_STIJA</name>
<proteinExistence type="predicted"/>
<dbReference type="GO" id="GO:0005230">
    <property type="term" value="F:extracellular ligand-gated monoatomic ion channel activity"/>
    <property type="evidence" value="ECO:0007669"/>
    <property type="project" value="InterPro"/>
</dbReference>
<evidence type="ECO:0000259" key="2">
    <source>
        <dbReference type="Pfam" id="PF02931"/>
    </source>
</evidence>
<reference evidence="3 4" key="1">
    <citation type="journal article" date="2017" name="PLoS Biol.">
        <title>The sea cucumber genome provides insights into morphological evolution and visceral regeneration.</title>
        <authorList>
            <person name="Zhang X."/>
            <person name="Sun L."/>
            <person name="Yuan J."/>
            <person name="Sun Y."/>
            <person name="Gao Y."/>
            <person name="Zhang L."/>
            <person name="Li S."/>
            <person name="Dai H."/>
            <person name="Hamel J.F."/>
            <person name="Liu C."/>
            <person name="Yu Y."/>
            <person name="Liu S."/>
            <person name="Lin W."/>
            <person name="Guo K."/>
            <person name="Jin S."/>
            <person name="Xu P."/>
            <person name="Storey K.B."/>
            <person name="Huan P."/>
            <person name="Zhang T."/>
            <person name="Zhou Y."/>
            <person name="Zhang J."/>
            <person name="Lin C."/>
            <person name="Li X."/>
            <person name="Xing L."/>
            <person name="Huo D."/>
            <person name="Sun M."/>
            <person name="Wang L."/>
            <person name="Mercier A."/>
            <person name="Li F."/>
            <person name="Yang H."/>
            <person name="Xiang J."/>
        </authorList>
    </citation>
    <scope>NUCLEOTIDE SEQUENCE [LARGE SCALE GENOMIC DNA]</scope>
    <source>
        <strain evidence="3">Shaxun</strain>
        <tissue evidence="3">Muscle</tissue>
    </source>
</reference>
<sequence>MRFRRYFRSLVSCPLGRSKEVYKAHSSLQFDSETERFSLLRIVYRFLSTNQDKDLNMALTWRVLCMSIVGIVICREGTCQPLNNEQEIEDDSSLFESLLRGYNKLVAPSKPLTLHYGVSPVNIVDVDSKRGLLTADLWLKNRWNDPRLSWDIDVYGSGPVHYRPKHIYVPEVELYNGMATAVIHEPNVVVYPSGAVVYFPTVRAEIYCDLPEAPFEDMICPIKIGPWSHDVRQTTLAPFEPVVDRSFVDNSGSCIIGTSTAYIDSISYDCCPGLAFDAILLYLNVSCSHHEERHIRAASPSQALKMNPLEVDTTEKQPRCFVPLIITPFFVLLVFLLPRKATDRIFFGTIVFVALLLIWTSGDVPVDVQRFIQLSAGMIIAATLTSLVSCKLIGGHPTSLAKSAEDEPNAYGCKPRLGAMIDLMLFASVAIVLGISAAGTFA</sequence>
<dbReference type="Gene3D" id="2.70.170.10">
    <property type="entry name" value="Neurotransmitter-gated ion-channel ligand-binding domain"/>
    <property type="match status" value="1"/>
</dbReference>
<keyword evidence="4" id="KW-1185">Reference proteome</keyword>
<dbReference type="InterPro" id="IPR006201">
    <property type="entry name" value="Neur_channel"/>
</dbReference>
<dbReference type="EMBL" id="MRZV01001506">
    <property type="protein sequence ID" value="PIK37430.1"/>
    <property type="molecule type" value="Genomic_DNA"/>
</dbReference>
<dbReference type="OrthoDB" id="6416936at2759"/>
<keyword evidence="1" id="KW-0812">Transmembrane</keyword>
<dbReference type="SUPFAM" id="SSF63712">
    <property type="entry name" value="Nicotinic receptor ligand binding domain-like"/>
    <property type="match status" value="1"/>
</dbReference>
<dbReference type="Proteomes" id="UP000230750">
    <property type="component" value="Unassembled WGS sequence"/>
</dbReference>
<feature type="transmembrane region" description="Helical" evidence="1">
    <location>
        <begin position="321"/>
        <end position="338"/>
    </location>
</feature>
<evidence type="ECO:0000313" key="4">
    <source>
        <dbReference type="Proteomes" id="UP000230750"/>
    </source>
</evidence>
<dbReference type="InterPro" id="IPR006202">
    <property type="entry name" value="Neur_chan_lig-bd"/>
</dbReference>
<keyword evidence="1" id="KW-0472">Membrane</keyword>
<protein>
    <submittedName>
        <fullName evidence="3">Neurotransmitter-gated ion-channel ligand binding domain protein</fullName>
    </submittedName>
</protein>
<gene>
    <name evidence="3" type="ORF">BSL78_25742</name>
</gene>
<feature type="domain" description="Neurotransmitter-gated ion-channel ligand-binding" evidence="2">
    <location>
        <begin position="92"/>
        <end position="240"/>
    </location>
</feature>
<dbReference type="GO" id="GO:0004888">
    <property type="term" value="F:transmembrane signaling receptor activity"/>
    <property type="evidence" value="ECO:0007669"/>
    <property type="project" value="InterPro"/>
</dbReference>
<dbReference type="GO" id="GO:0016020">
    <property type="term" value="C:membrane"/>
    <property type="evidence" value="ECO:0007669"/>
    <property type="project" value="InterPro"/>
</dbReference>
<feature type="transmembrane region" description="Helical" evidence="1">
    <location>
        <begin position="374"/>
        <end position="394"/>
    </location>
</feature>
<feature type="transmembrane region" description="Helical" evidence="1">
    <location>
        <begin position="345"/>
        <end position="362"/>
    </location>
</feature>
<dbReference type="PANTHER" id="PTHR18945">
    <property type="entry name" value="NEUROTRANSMITTER GATED ION CHANNEL"/>
    <property type="match status" value="1"/>
</dbReference>
<comment type="caution">
    <text evidence="3">The sequence shown here is derived from an EMBL/GenBank/DDBJ whole genome shotgun (WGS) entry which is preliminary data.</text>
</comment>
<evidence type="ECO:0000256" key="1">
    <source>
        <dbReference type="SAM" id="Phobius"/>
    </source>
</evidence>
<organism evidence="3 4">
    <name type="scientific">Stichopus japonicus</name>
    <name type="common">Sea cucumber</name>
    <dbReference type="NCBI Taxonomy" id="307972"/>
    <lineage>
        <taxon>Eukaryota</taxon>
        <taxon>Metazoa</taxon>
        <taxon>Echinodermata</taxon>
        <taxon>Eleutherozoa</taxon>
        <taxon>Echinozoa</taxon>
        <taxon>Holothuroidea</taxon>
        <taxon>Aspidochirotacea</taxon>
        <taxon>Aspidochirotida</taxon>
        <taxon>Stichopodidae</taxon>
        <taxon>Apostichopus</taxon>
    </lineage>
</organism>
<dbReference type="STRING" id="307972.A0A2G8JNX6"/>
<dbReference type="InterPro" id="IPR036734">
    <property type="entry name" value="Neur_chan_lig-bd_sf"/>
</dbReference>
<evidence type="ECO:0000313" key="3">
    <source>
        <dbReference type="EMBL" id="PIK37430.1"/>
    </source>
</evidence>
<accession>A0A2G8JNX6</accession>
<keyword evidence="1" id="KW-1133">Transmembrane helix</keyword>
<feature type="transmembrane region" description="Helical" evidence="1">
    <location>
        <begin position="423"/>
        <end position="441"/>
    </location>
</feature>
<dbReference type="AlphaFoldDB" id="A0A2G8JNX6"/>